<feature type="region of interest" description="Disordered" evidence="2">
    <location>
        <begin position="653"/>
        <end position="672"/>
    </location>
</feature>
<feature type="compositionally biased region" description="Polar residues" evidence="2">
    <location>
        <begin position="255"/>
        <end position="273"/>
    </location>
</feature>
<comment type="caution">
    <text evidence="3">The sequence shown here is derived from an EMBL/GenBank/DDBJ whole genome shotgun (WGS) entry which is preliminary data.</text>
</comment>
<comment type="similarity">
    <text evidence="1">Belongs to the SCAR/WAVE family.</text>
</comment>
<dbReference type="EMBL" id="CACVBM020001795">
    <property type="protein sequence ID" value="CAA7059759.1"/>
    <property type="molecule type" value="Genomic_DNA"/>
</dbReference>
<feature type="compositionally biased region" description="Basic and acidic residues" evidence="2">
    <location>
        <begin position="1327"/>
        <end position="1340"/>
    </location>
</feature>
<feature type="compositionally biased region" description="Basic and acidic residues" evidence="2">
    <location>
        <begin position="842"/>
        <end position="852"/>
    </location>
</feature>
<evidence type="ECO:0000313" key="3">
    <source>
        <dbReference type="EMBL" id="CAA7059759.1"/>
    </source>
</evidence>
<feature type="compositionally biased region" description="Polar residues" evidence="2">
    <location>
        <begin position="1756"/>
        <end position="1768"/>
    </location>
</feature>
<sequence length="1879" mass="205098">MPLVRFKIRNELSLGGPELNRSAAVEYEEPKAILGAVEVAGLVGILRQLGDLAEFSAEVFNGIQEEVTVMASRCQKLTSRVKRIESALSPLEKAVLSQTSHIHFAYTAGCEWHPRIKNGQRHFVQSDLPLCVMETYEQCRDPPPLHLLDRFDVGGPGSCLRKYSDPTFFRREISNTNKADDTKGQRDQAHRKRKKKRLPQRNICRSRAVSTSDETNGARLSSLTDDKQTTSQSTSTVDMPRSSNMQDLSDVVDQSHLQGQSDAQEGSEAQVQSDLRESSKPRDSINGSGYIEYVINQSPVNKPEVKRVEGFLSGSSQPADRIGSAVPEGCIEVVDDNILYSPSEDIHVPCASIVCDEKKETIETRIEESNKDEDASEIHESKFGPVTPDRVRQNQRDFDRTYDFFDEIDILREQQSKNQAKSIDVKPGVENEVENKSEQGSEADEFVDARNTIESESESEVEGVPKPKPEHYFGDISTYCSEDANSDNNEGSEDIPYEQMGEDPHHDISIDEPCSGSYLPQDAKDGSEDIPYEKMVEDPPHDNSIDESCSDSYHPEDANDGSDDIAYEQMVENPHHDSSIDESCSGSYLPQVANVSCWLTNPVYGKTLSPDEKPREFVAMCPSLLAEETFPDAPVLQEPVGANSYLAGDCANDNISSEKPMSPGPSPKDAIPAEKTLPEEHLANYSSLAEAVPHEKILAGQSVANYSSSADIVPHEKILPENSLPKIPSLVKSVPDNMTLAEEPEAAHPSFPKAVQDKKKSPEVFVSKNLSAPEAVSQEKVSLEEYVGINSCLAEATSDERCSPEKPVTTYLSLTKTVANEKVLPKELSETYPSLAELPEENNSHEETDDTTHSAATNSAEAVADEKIALEDSDYTSVSLEEAIPQEQNSLEEFAVNPCLEEAVVDERFLPEDDVTTCLSLTKPAAVEEVLPEKPLEKYPSLAELPQEKILHEDADAATHPSLSEAGSDEHSPDVLDSTNLHVAGAVPQVQVLPEEFVGIDPCLAEAVPDKRVLPEEPIMSLTKPVPIEEVLSEEPTEAYGSLEKLPKDKISQEKSDNATYPSCANAESFSPEALDSTDLLVAEAIPQEQITLEEFIGIDPCLAEVVHDEKVLPKEPVTTCLSLRKAAPIEQTLSDEPLEVYSSLEELPEENISPLEDPDDAIHPSLSVAVDDEKISPLEGPDSIYTSLEESVPTEKTSHEELVGTNPFLELVVPTEMSFPEEPGVTYQSSAEVVSEETNLPEEPLPIYLSLAEAVPDEKISLDEPDATCPTSEEAVPDEKISGSEAPGSTGPHNPEVPVTPDLSLAESIFDEKIPGSEAPGSTRETSPHNKTFLEEPVPRDLYLAEDVFDAEIPVSESPGSTTKTGPQNETIPAEPVVMDLSLAKDVLDEKIPDSKAPCSTTESGHNETFPEVSVATDLSLANDVFDENIPGSETPSSTAETDLHNKTFLGEPAVTDLSLAETVPDDTNLPNESAATYLDFTEGIPDQKVFLDDAAFLSFAEAIFDQKFSPEVPDSVTVSPDTQESLSNGTVVEPVSIWSNGGLLGLAPLKPPVFAEPNSVSEHIQNETNGASKRPESSGRPVEVTEKSSLSLAVSDPTTTQQQSSNMLSHSNGSHSHLQSTPTSFKVFGLSHRLLMAGFRGNSSSTCKFESIPTTSYDTRVTAIEDMTQQTHRVSSFEERLDYESSLFGSPTSSPPVEHMKISFKPTDASAVSKLKLRIPCQTQHNGENADMFPSFQLVPEASNSDDDDDSSDIFCQSSRGVSDNCLSDSELWESDESPRKSVSSLEQGGKRNTHGDMVPFSGSFLDLPCFDSVDHQSTSSRLEQDQEQEQEQEQVPDYKPSVSEIIRHWPPNKPKSSSSNEANAVLNKTQNQSGGL</sequence>
<proteinExistence type="inferred from homology"/>
<organism evidence="3 4">
    <name type="scientific">Microthlaspi erraticum</name>
    <dbReference type="NCBI Taxonomy" id="1685480"/>
    <lineage>
        <taxon>Eukaryota</taxon>
        <taxon>Viridiplantae</taxon>
        <taxon>Streptophyta</taxon>
        <taxon>Embryophyta</taxon>
        <taxon>Tracheophyta</taxon>
        <taxon>Spermatophyta</taxon>
        <taxon>Magnoliopsida</taxon>
        <taxon>eudicotyledons</taxon>
        <taxon>Gunneridae</taxon>
        <taxon>Pentapetalae</taxon>
        <taxon>rosids</taxon>
        <taxon>malvids</taxon>
        <taxon>Brassicales</taxon>
        <taxon>Brassicaceae</taxon>
        <taxon>Coluteocarpeae</taxon>
        <taxon>Microthlaspi</taxon>
    </lineage>
</organism>
<reference evidence="3" key="1">
    <citation type="submission" date="2020-01" db="EMBL/GenBank/DDBJ databases">
        <authorList>
            <person name="Mishra B."/>
        </authorList>
    </citation>
    <scope>NUCLEOTIDE SEQUENCE [LARGE SCALE GENOMIC DNA]</scope>
</reference>
<dbReference type="GO" id="GO:0030036">
    <property type="term" value="P:actin cytoskeleton organization"/>
    <property type="evidence" value="ECO:0007669"/>
    <property type="project" value="InterPro"/>
</dbReference>
<dbReference type="GO" id="GO:2000601">
    <property type="term" value="P:positive regulation of Arp2/3 complex-mediated actin nucleation"/>
    <property type="evidence" value="ECO:0007669"/>
    <property type="project" value="TreeGrafter"/>
</dbReference>
<feature type="region of interest" description="Disordered" evidence="2">
    <location>
        <begin position="1818"/>
        <end position="1879"/>
    </location>
</feature>
<feature type="region of interest" description="Disordered" evidence="2">
    <location>
        <begin position="417"/>
        <end position="562"/>
    </location>
</feature>
<keyword evidence="4" id="KW-1185">Reference proteome</keyword>
<feature type="region of interest" description="Disordered" evidence="2">
    <location>
        <begin position="171"/>
        <end position="288"/>
    </location>
</feature>
<feature type="compositionally biased region" description="Basic and acidic residues" evidence="2">
    <location>
        <begin position="463"/>
        <end position="473"/>
    </location>
</feature>
<dbReference type="GO" id="GO:0005856">
    <property type="term" value="C:cytoskeleton"/>
    <property type="evidence" value="ECO:0007669"/>
    <property type="project" value="InterPro"/>
</dbReference>
<feature type="region of interest" description="Disordered" evidence="2">
    <location>
        <begin position="1260"/>
        <end position="1377"/>
    </location>
</feature>
<feature type="compositionally biased region" description="Polar residues" evidence="2">
    <location>
        <begin position="1869"/>
        <end position="1879"/>
    </location>
</feature>
<protein>
    <recommendedName>
        <fullName evidence="5">Protein WAVE</fullName>
    </recommendedName>
</protein>
<feature type="compositionally biased region" description="Basic residues" evidence="2">
    <location>
        <begin position="189"/>
        <end position="199"/>
    </location>
</feature>
<feature type="region of interest" description="Disordered" evidence="2">
    <location>
        <begin position="1741"/>
        <end position="1800"/>
    </location>
</feature>
<feature type="region of interest" description="Disordered" evidence="2">
    <location>
        <begin position="836"/>
        <end position="862"/>
    </location>
</feature>
<feature type="region of interest" description="Disordered" evidence="2">
    <location>
        <begin position="367"/>
        <end position="390"/>
    </location>
</feature>
<feature type="compositionally biased region" description="Basic and acidic residues" evidence="2">
    <location>
        <begin position="274"/>
        <end position="283"/>
    </location>
</feature>
<dbReference type="PANTHER" id="PTHR12902">
    <property type="entry name" value="WASP-1"/>
    <property type="match status" value="1"/>
</dbReference>
<dbReference type="Proteomes" id="UP000467841">
    <property type="component" value="Unassembled WGS sequence"/>
</dbReference>
<accession>A0A6D2KZR7</accession>
<feature type="compositionally biased region" description="Basic and acidic residues" evidence="2">
    <location>
        <begin position="367"/>
        <end position="382"/>
    </location>
</feature>
<feature type="compositionally biased region" description="Polar residues" evidence="2">
    <location>
        <begin position="1589"/>
        <end position="1623"/>
    </location>
</feature>
<feature type="compositionally biased region" description="Basic and acidic residues" evidence="2">
    <location>
        <begin position="171"/>
        <end position="188"/>
    </location>
</feature>
<feature type="compositionally biased region" description="Polar residues" evidence="2">
    <location>
        <begin position="208"/>
        <end position="219"/>
    </location>
</feature>
<evidence type="ECO:0000313" key="4">
    <source>
        <dbReference type="Proteomes" id="UP000467841"/>
    </source>
</evidence>
<feature type="compositionally biased region" description="Basic and acidic residues" evidence="2">
    <location>
        <begin position="522"/>
        <end position="544"/>
    </location>
</feature>
<dbReference type="InterPro" id="IPR028288">
    <property type="entry name" value="SCAR/WAVE_fam"/>
</dbReference>
<dbReference type="Gene3D" id="1.20.5.340">
    <property type="match status" value="1"/>
</dbReference>
<feature type="compositionally biased region" description="Acidic residues" evidence="2">
    <location>
        <begin position="1828"/>
        <end position="1837"/>
    </location>
</feature>
<dbReference type="GO" id="GO:0034237">
    <property type="term" value="F:protein kinase A regulatory subunit binding"/>
    <property type="evidence" value="ECO:0007669"/>
    <property type="project" value="TreeGrafter"/>
</dbReference>
<dbReference type="PANTHER" id="PTHR12902:SF29">
    <property type="entry name" value="SCAR-LIKE DOMAIN-CONTAINING PROTEIN WAVE 5"/>
    <property type="match status" value="1"/>
</dbReference>
<dbReference type="OrthoDB" id="1060785at2759"/>
<feature type="compositionally biased region" description="Basic and acidic residues" evidence="2">
    <location>
        <begin position="423"/>
        <end position="439"/>
    </location>
</feature>
<feature type="compositionally biased region" description="Polar residues" evidence="2">
    <location>
        <begin position="1359"/>
        <end position="1372"/>
    </location>
</feature>
<evidence type="ECO:0008006" key="5">
    <source>
        <dbReference type="Google" id="ProtNLM"/>
    </source>
</evidence>
<feature type="region of interest" description="Disordered" evidence="2">
    <location>
        <begin position="1566"/>
        <end position="1623"/>
    </location>
</feature>
<evidence type="ECO:0000256" key="1">
    <source>
        <dbReference type="ARBA" id="ARBA00006993"/>
    </source>
</evidence>
<name>A0A6D2KZR7_9BRAS</name>
<evidence type="ECO:0000256" key="2">
    <source>
        <dbReference type="SAM" id="MobiDB-lite"/>
    </source>
</evidence>
<gene>
    <name evidence="3" type="ORF">MERR_LOCUS46995</name>
</gene>
<dbReference type="GO" id="GO:0071933">
    <property type="term" value="F:Arp2/3 complex binding"/>
    <property type="evidence" value="ECO:0007669"/>
    <property type="project" value="TreeGrafter"/>
</dbReference>
<dbReference type="Gene3D" id="6.10.280.150">
    <property type="match status" value="1"/>
</dbReference>